<keyword evidence="3" id="KW-1185">Reference proteome</keyword>
<dbReference type="RefSeq" id="WP_023051728.1">
    <property type="nucleotide sequence ID" value="NZ_CP173065.2"/>
</dbReference>
<proteinExistence type="predicted"/>
<evidence type="ECO:0000313" key="2">
    <source>
        <dbReference type="EMBL" id="ERT67908.1"/>
    </source>
</evidence>
<reference evidence="2 3" key="1">
    <citation type="submission" date="2013-08" db="EMBL/GenBank/DDBJ databases">
        <authorList>
            <person name="Weinstock G."/>
            <person name="Sodergren E."/>
            <person name="Wylie T."/>
            <person name="Fulton L."/>
            <person name="Fulton R."/>
            <person name="Fronick C."/>
            <person name="O'Laughlin M."/>
            <person name="Godfrey J."/>
            <person name="Miner T."/>
            <person name="Herter B."/>
            <person name="Appelbaum E."/>
            <person name="Cordes M."/>
            <person name="Lek S."/>
            <person name="Wollam A."/>
            <person name="Pepin K.H."/>
            <person name="Palsikar V.B."/>
            <person name="Mitreva M."/>
            <person name="Wilson R.K."/>
        </authorList>
    </citation>
    <scope>NUCLEOTIDE SEQUENCE [LARGE SCALE GENOMIC DNA]</scope>
    <source>
        <strain evidence="2 3">ATCC BAA-474</strain>
    </source>
</reference>
<accession>U7VAT2</accession>
<evidence type="ECO:0000313" key="3">
    <source>
        <dbReference type="Proteomes" id="UP000017081"/>
    </source>
</evidence>
<comment type="caution">
    <text evidence="2">The sequence shown here is derived from an EMBL/GenBank/DDBJ whole genome shotgun (WGS) entry which is preliminary data.</text>
</comment>
<organism evidence="2 3">
    <name type="scientific">Cetobacterium somerae ATCC BAA-474</name>
    <dbReference type="NCBI Taxonomy" id="1319815"/>
    <lineage>
        <taxon>Bacteria</taxon>
        <taxon>Fusobacteriati</taxon>
        <taxon>Fusobacteriota</taxon>
        <taxon>Fusobacteriia</taxon>
        <taxon>Fusobacteriales</taxon>
        <taxon>Fusobacteriaceae</taxon>
        <taxon>Cetobacterium</taxon>
    </lineage>
</organism>
<dbReference type="AlphaFoldDB" id="U7VAT2"/>
<protein>
    <recommendedName>
        <fullName evidence="1">Thioredoxin domain-containing protein</fullName>
    </recommendedName>
</protein>
<sequence>MILFYKKNSKESEEVIEILKDFENVKYVDVEENKSLAEEYSVKVFPTLIVSTDDDISEENVFVGLKEIESFLEVEEEDF</sequence>
<dbReference type="SUPFAM" id="SSF52833">
    <property type="entry name" value="Thioredoxin-like"/>
    <property type="match status" value="1"/>
</dbReference>
<dbReference type="Pfam" id="PF00085">
    <property type="entry name" value="Thioredoxin"/>
    <property type="match status" value="1"/>
</dbReference>
<dbReference type="EMBL" id="AXZF01000100">
    <property type="protein sequence ID" value="ERT67908.1"/>
    <property type="molecule type" value="Genomic_DNA"/>
</dbReference>
<name>U7VAT2_9FUSO</name>
<dbReference type="InterPro" id="IPR013766">
    <property type="entry name" value="Thioredoxin_domain"/>
</dbReference>
<dbReference type="Gene3D" id="3.40.30.10">
    <property type="entry name" value="Glutaredoxin"/>
    <property type="match status" value="1"/>
</dbReference>
<evidence type="ECO:0000259" key="1">
    <source>
        <dbReference type="Pfam" id="PF00085"/>
    </source>
</evidence>
<gene>
    <name evidence="2" type="ORF">HMPREF0202_02196</name>
</gene>
<dbReference type="HOGENOM" id="CLU_2599619_0_0_0"/>
<dbReference type="Proteomes" id="UP000017081">
    <property type="component" value="Unassembled WGS sequence"/>
</dbReference>
<dbReference type="InterPro" id="IPR036249">
    <property type="entry name" value="Thioredoxin-like_sf"/>
</dbReference>
<feature type="domain" description="Thioredoxin" evidence="1">
    <location>
        <begin position="13"/>
        <end position="67"/>
    </location>
</feature>